<accession>A0ABN9QK80</accession>
<reference evidence="1" key="1">
    <citation type="submission" date="2023-10" db="EMBL/GenBank/DDBJ databases">
        <authorList>
            <person name="Chen Y."/>
            <person name="Shah S."/>
            <person name="Dougan E. K."/>
            <person name="Thang M."/>
            <person name="Chan C."/>
        </authorList>
    </citation>
    <scope>NUCLEOTIDE SEQUENCE [LARGE SCALE GENOMIC DNA]</scope>
</reference>
<feature type="non-terminal residue" evidence="1">
    <location>
        <position position="1"/>
    </location>
</feature>
<feature type="non-terminal residue" evidence="1">
    <location>
        <position position="283"/>
    </location>
</feature>
<dbReference type="EMBL" id="CAUYUJ010003514">
    <property type="protein sequence ID" value="CAK0805638.1"/>
    <property type="molecule type" value="Genomic_DNA"/>
</dbReference>
<dbReference type="Proteomes" id="UP001189429">
    <property type="component" value="Unassembled WGS sequence"/>
</dbReference>
<gene>
    <name evidence="1" type="ORF">PCOR1329_LOCUS12103</name>
</gene>
<protein>
    <submittedName>
        <fullName evidence="1">Uncharacterized protein</fullName>
    </submittedName>
</protein>
<keyword evidence="2" id="KW-1185">Reference proteome</keyword>
<name>A0ABN9QK80_9DINO</name>
<evidence type="ECO:0000313" key="1">
    <source>
        <dbReference type="EMBL" id="CAK0805638.1"/>
    </source>
</evidence>
<evidence type="ECO:0000313" key="2">
    <source>
        <dbReference type="Proteomes" id="UP001189429"/>
    </source>
</evidence>
<organism evidence="1 2">
    <name type="scientific">Prorocentrum cordatum</name>
    <dbReference type="NCBI Taxonomy" id="2364126"/>
    <lineage>
        <taxon>Eukaryota</taxon>
        <taxon>Sar</taxon>
        <taxon>Alveolata</taxon>
        <taxon>Dinophyceae</taxon>
        <taxon>Prorocentrales</taxon>
        <taxon>Prorocentraceae</taxon>
        <taxon>Prorocentrum</taxon>
    </lineage>
</organism>
<comment type="caution">
    <text evidence="1">The sequence shown here is derived from an EMBL/GenBank/DDBJ whole genome shotgun (WGS) entry which is preliminary data.</text>
</comment>
<proteinExistence type="predicted"/>
<sequence>ALKVLEYDVKEAKSQHGTQLPLLGLGFTPRKEGPEVGSRSCWREPLARGCEEPARSHPQAGQASSCIGRLVFASRGLQGKAGAHARRPLIDALGHVEAAQRAGEWPSQAQVALRLWAHLLRGARPRSPPLASPAAPVAILYDDAALSSQRAAAMLVLPGTAPELREGFSVVLPGQVLDQLGLCRQHAVHGAEAWWIAKTLEVWGDQIRSRCLYSFGDNSAALAGCVRGYSWSPHVACVVGAVHGLLCQHDIRCWLEYVQSDFNPLDAVSREEDEVTLAQLGAK</sequence>